<dbReference type="SUPFAM" id="SSF75005">
    <property type="entry name" value="Arabinanase/levansucrase/invertase"/>
    <property type="match status" value="1"/>
</dbReference>
<dbReference type="PROSITE" id="PS00609">
    <property type="entry name" value="GLYCOSYL_HYDROL_F32"/>
    <property type="match status" value="1"/>
</dbReference>
<gene>
    <name evidence="7" type="ORF">GLW05_12125</name>
</gene>
<organism evidence="7 8">
    <name type="scientific">Pontibacillus yanchengensis</name>
    <dbReference type="NCBI Taxonomy" id="462910"/>
    <lineage>
        <taxon>Bacteria</taxon>
        <taxon>Bacillati</taxon>
        <taxon>Bacillota</taxon>
        <taxon>Bacilli</taxon>
        <taxon>Bacillales</taxon>
        <taxon>Bacillaceae</taxon>
        <taxon>Pontibacillus</taxon>
    </lineage>
</organism>
<dbReference type="InterPro" id="IPR023296">
    <property type="entry name" value="Glyco_hydro_beta-prop_sf"/>
</dbReference>
<evidence type="ECO:0000256" key="2">
    <source>
        <dbReference type="ARBA" id="ARBA00022801"/>
    </source>
</evidence>
<dbReference type="InterPro" id="IPR013148">
    <property type="entry name" value="Glyco_hydro_32_N"/>
</dbReference>
<dbReference type="Pfam" id="PF00251">
    <property type="entry name" value="Glyco_hydro_32N"/>
    <property type="match status" value="1"/>
</dbReference>
<dbReference type="InterPro" id="IPR013320">
    <property type="entry name" value="ConA-like_dom_sf"/>
</dbReference>
<dbReference type="InterPro" id="IPR018053">
    <property type="entry name" value="Glyco_hydro_32_AS"/>
</dbReference>
<evidence type="ECO:0000256" key="3">
    <source>
        <dbReference type="ARBA" id="ARBA00023295"/>
    </source>
</evidence>
<dbReference type="AlphaFoldDB" id="A0A6I4ZZE0"/>
<dbReference type="GO" id="GO:0005737">
    <property type="term" value="C:cytoplasm"/>
    <property type="evidence" value="ECO:0007669"/>
    <property type="project" value="TreeGrafter"/>
</dbReference>
<evidence type="ECO:0000313" key="8">
    <source>
        <dbReference type="Proteomes" id="UP000468638"/>
    </source>
</evidence>
<dbReference type="RefSeq" id="WP_160848636.1">
    <property type="nucleotide sequence ID" value="NZ_WMEQ01000008.1"/>
</dbReference>
<name>A0A6I4ZZE0_9BACI</name>
<dbReference type="Pfam" id="PF08244">
    <property type="entry name" value="Glyco_hydro_32C"/>
    <property type="match status" value="1"/>
</dbReference>
<evidence type="ECO:0000313" key="7">
    <source>
        <dbReference type="EMBL" id="MYL34346.1"/>
    </source>
</evidence>
<feature type="domain" description="Glycosyl hydrolase family 32 C-terminal" evidence="6">
    <location>
        <begin position="344"/>
        <end position="482"/>
    </location>
</feature>
<dbReference type="OrthoDB" id="9759709at2"/>
<reference evidence="7 8" key="1">
    <citation type="submission" date="2019-11" db="EMBL/GenBank/DDBJ databases">
        <title>Genome sequences of 17 halophilic strains isolated from different environments.</title>
        <authorList>
            <person name="Furrow R.E."/>
        </authorList>
    </citation>
    <scope>NUCLEOTIDE SEQUENCE [LARGE SCALE GENOMIC DNA]</scope>
    <source>
        <strain evidence="7 8">22514_16_FS</strain>
    </source>
</reference>
<keyword evidence="3 4" id="KW-0326">Glycosidase</keyword>
<dbReference type="SUPFAM" id="SSF49899">
    <property type="entry name" value="Concanavalin A-like lectins/glucanases"/>
    <property type="match status" value="1"/>
</dbReference>
<dbReference type="GO" id="GO:0004575">
    <property type="term" value="F:sucrose alpha-glucosidase activity"/>
    <property type="evidence" value="ECO:0007669"/>
    <property type="project" value="TreeGrafter"/>
</dbReference>
<comment type="similarity">
    <text evidence="1 4">Belongs to the glycosyl hydrolase 32 family.</text>
</comment>
<dbReference type="PANTHER" id="PTHR42800">
    <property type="entry name" value="EXOINULINASE INUD (AFU_ORTHOLOGUE AFUA_5G00480)"/>
    <property type="match status" value="1"/>
</dbReference>
<evidence type="ECO:0000256" key="1">
    <source>
        <dbReference type="ARBA" id="ARBA00009902"/>
    </source>
</evidence>
<evidence type="ECO:0000259" key="6">
    <source>
        <dbReference type="Pfam" id="PF08244"/>
    </source>
</evidence>
<evidence type="ECO:0000256" key="4">
    <source>
        <dbReference type="RuleBase" id="RU362110"/>
    </source>
</evidence>
<dbReference type="InterPro" id="IPR013189">
    <property type="entry name" value="Glyco_hydro_32_C"/>
</dbReference>
<dbReference type="GO" id="GO:0005987">
    <property type="term" value="P:sucrose catabolic process"/>
    <property type="evidence" value="ECO:0007669"/>
    <property type="project" value="TreeGrafter"/>
</dbReference>
<feature type="domain" description="Glycosyl hydrolase family 32 N-terminal" evidence="5">
    <location>
        <begin position="17"/>
        <end position="322"/>
    </location>
</feature>
<protein>
    <submittedName>
        <fullName evidence="7">Glycoside hydrolase family 32 protein</fullName>
    </submittedName>
</protein>
<dbReference type="EMBL" id="WMEQ01000008">
    <property type="protein sequence ID" value="MYL34346.1"/>
    <property type="molecule type" value="Genomic_DNA"/>
</dbReference>
<dbReference type="Gene3D" id="2.115.10.20">
    <property type="entry name" value="Glycosyl hydrolase domain, family 43"/>
    <property type="match status" value="1"/>
</dbReference>
<dbReference type="SMART" id="SM00640">
    <property type="entry name" value="Glyco_32"/>
    <property type="match status" value="1"/>
</dbReference>
<dbReference type="InterPro" id="IPR001362">
    <property type="entry name" value="Glyco_hydro_32"/>
</dbReference>
<sequence length="488" mass="56247">MNSITNHRQEVYRPQFHFTPEANWMNDPNGMVYYEGEYHLFFQYHPHSTKWGPMHWGHAVSEDLVYWEELPIALEPDELGMIFSGSAVVDWHDTTGFFNGESGLVAIFTHSDTHPDTKQVRQRQSIACSKDKGRTWHKYEANPVLENNELIDFRDPKVFWHRGTEKWVMVIAVGQCVHLYSSPDLINWIFESEFGKQDGSHDGVWECPDLFELPMEGTDKTKWVMLVSIGENPDIAFGSRTQYFIGEFDGKHFVNDHQPDVTLWLDYGRDNYAGVSFSDVQDGRRIYMGWMSNWHYANEVPTSTWRSSMTLPRIVSLQESSNGLQIKQEVVEEVDVLRTHHRLLQNETIDTEEIIPIKGTCMEIIAEFDIQSASEFGIQVRKSSQEETRIGYHVDEKNVILDRRHAGEASFHPWFASRETAPMEATNNRVKLHVYIDWSSVEVFGNDGEVAMTDLIFPSRESDQVGVYAKGGTVKLVSCTVYTLASIW</sequence>
<dbReference type="Proteomes" id="UP000468638">
    <property type="component" value="Unassembled WGS sequence"/>
</dbReference>
<comment type="caution">
    <text evidence="7">The sequence shown here is derived from an EMBL/GenBank/DDBJ whole genome shotgun (WGS) entry which is preliminary data.</text>
</comment>
<dbReference type="Gene3D" id="2.60.120.560">
    <property type="entry name" value="Exo-inulinase, domain 1"/>
    <property type="match status" value="1"/>
</dbReference>
<keyword evidence="2 4" id="KW-0378">Hydrolase</keyword>
<accession>A0A6I4ZZE0</accession>
<evidence type="ECO:0000259" key="5">
    <source>
        <dbReference type="Pfam" id="PF00251"/>
    </source>
</evidence>
<dbReference type="PANTHER" id="PTHR42800:SF1">
    <property type="entry name" value="EXOINULINASE INUD (AFU_ORTHOLOGUE AFUA_5G00480)"/>
    <property type="match status" value="1"/>
</dbReference>
<proteinExistence type="inferred from homology"/>
<dbReference type="CDD" id="cd18622">
    <property type="entry name" value="GH32_Inu-like"/>
    <property type="match status" value="1"/>
</dbReference>